<dbReference type="SUPFAM" id="SSF55874">
    <property type="entry name" value="ATPase domain of HSP90 chaperone/DNA topoisomerase II/histidine kinase"/>
    <property type="match status" value="1"/>
</dbReference>
<feature type="domain" description="HD-CE" evidence="1">
    <location>
        <begin position="120"/>
        <end position="377"/>
    </location>
</feature>
<evidence type="ECO:0000259" key="1">
    <source>
        <dbReference type="Pfam" id="PF24391"/>
    </source>
</evidence>
<protein>
    <recommendedName>
        <fullName evidence="1">HD-CE domain-containing protein</fullName>
    </recommendedName>
</protein>
<dbReference type="Gene3D" id="3.30.565.10">
    <property type="entry name" value="Histidine kinase-like ATPase, C-terminal domain"/>
    <property type="match status" value="1"/>
</dbReference>
<gene>
    <name evidence="2" type="ORF">J2792_002745</name>
</gene>
<evidence type="ECO:0000313" key="3">
    <source>
        <dbReference type="Proteomes" id="UP001184150"/>
    </source>
</evidence>
<dbReference type="InterPro" id="IPR036890">
    <property type="entry name" value="HATPase_C_sf"/>
</dbReference>
<evidence type="ECO:0000313" key="2">
    <source>
        <dbReference type="EMBL" id="MDR6511869.1"/>
    </source>
</evidence>
<dbReference type="PRINTS" id="PR00775">
    <property type="entry name" value="HEATSHOCK90"/>
</dbReference>
<proteinExistence type="predicted"/>
<dbReference type="EMBL" id="JAVDRD010000006">
    <property type="protein sequence ID" value="MDR6511869.1"/>
    <property type="molecule type" value="Genomic_DNA"/>
</dbReference>
<reference evidence="2 3" key="1">
    <citation type="submission" date="2023-07" db="EMBL/GenBank/DDBJ databases">
        <title>Sorghum-associated microbial communities from plants grown in Nebraska, USA.</title>
        <authorList>
            <person name="Schachtman D."/>
        </authorList>
    </citation>
    <scope>NUCLEOTIDE SEQUENCE [LARGE SCALE GENOMIC DNA]</scope>
    <source>
        <strain evidence="2 3">DS1027</strain>
    </source>
</reference>
<name>A0ABU1MNH4_9SPHN</name>
<dbReference type="InterPro" id="IPR020575">
    <property type="entry name" value="Hsp90_N"/>
</dbReference>
<dbReference type="InterPro" id="IPR056471">
    <property type="entry name" value="HD-CE"/>
</dbReference>
<dbReference type="Pfam" id="PF24391">
    <property type="entry name" value="HD-CE"/>
    <property type="match status" value="1"/>
</dbReference>
<sequence>MDQSDLRQFFIMGYLSVLRGAKHRSACLKFPHKCQFHKKYFARFCYIDIVLIFGNRSAEISNGAAMAIDHVQATALWQRSLAARENDPASKYRDRLRSALLTMRDNVIPFVRNIHRDVLGLTVHEESHLDALWQTATCLAGEEFELNPIEAFVFGASILLHDTGLAVAAYPGGLADLAETPAWRDAEAGIRSRREPASNDTLSTRERQVVLFATLRKLHAAQAEKLISFTFRRPNREEAIPLLQDVGLHDALGAAIGRIAHSHHWDITDLATKLVTHAGTIPGFPPEWTLNELKVACLLRCADAAHVDALRAPTMLFAIADVSGVSAEHWTFQNKLNSVTRAKDKLVFYAGQPFGVDEASSWWLAYDTMQMIDGELKSCNAILEESGSSQFAATGVHGIESPRLLSKTVRVEGWTPISAEVKVSDPVHLARTLGGRNLYGSGAIAPVRELLQNAVDAVRARRAHQERDSNWGKIRLIIDSTDSDQAEIWLHVDDQGTGMSERVLTGPLIDFGKSFWSSSLMDDEFPGLRSRSPKMVGKFGIGFFSVFLLGDAVRVITRRFDAGENTAVVLSFDELTRRPLLRRAATGELPLDFTTRVSVKLNNRARAQLAPVNMGGHRADYRVSFVAQVVHLIAAVDVDIEIIDRVHGEVRKHDGDWLSSSAETFLEEVCSLHRP</sequence>
<organism evidence="2 3">
    <name type="scientific">Novosphingobium capsulatum</name>
    <dbReference type="NCBI Taxonomy" id="13688"/>
    <lineage>
        <taxon>Bacteria</taxon>
        <taxon>Pseudomonadati</taxon>
        <taxon>Pseudomonadota</taxon>
        <taxon>Alphaproteobacteria</taxon>
        <taxon>Sphingomonadales</taxon>
        <taxon>Sphingomonadaceae</taxon>
        <taxon>Novosphingobium</taxon>
    </lineage>
</organism>
<accession>A0ABU1MNH4</accession>
<dbReference type="Proteomes" id="UP001184150">
    <property type="component" value="Unassembled WGS sequence"/>
</dbReference>
<keyword evidence="3" id="KW-1185">Reference proteome</keyword>
<comment type="caution">
    <text evidence="2">The sequence shown here is derived from an EMBL/GenBank/DDBJ whole genome shotgun (WGS) entry which is preliminary data.</text>
</comment>